<dbReference type="AlphaFoldDB" id="A0A0A2KGN3"/>
<organism evidence="1 2">
    <name type="scientific">Penicillium italicum</name>
    <name type="common">Blue mold</name>
    <dbReference type="NCBI Taxonomy" id="40296"/>
    <lineage>
        <taxon>Eukaryota</taxon>
        <taxon>Fungi</taxon>
        <taxon>Dikarya</taxon>
        <taxon>Ascomycota</taxon>
        <taxon>Pezizomycotina</taxon>
        <taxon>Eurotiomycetes</taxon>
        <taxon>Eurotiomycetidae</taxon>
        <taxon>Eurotiales</taxon>
        <taxon>Aspergillaceae</taxon>
        <taxon>Penicillium</taxon>
    </lineage>
</organism>
<evidence type="ECO:0000313" key="1">
    <source>
        <dbReference type="EMBL" id="KGO66056.1"/>
    </source>
</evidence>
<evidence type="ECO:0000313" key="2">
    <source>
        <dbReference type="Proteomes" id="UP000030104"/>
    </source>
</evidence>
<sequence>MLSSGGRVSSTALATTCYNDIIGYSNGETYPCDGVASCVTLTIAQTLPMETAIATRYMCADDWPFGTAGILYQDLPPFSTSTDAIWSDCLFLNHPYDTNPDHKRIIINCNHSGALPIHIRFILPKCIAPTNSIKCVHPRNWVSSVDPIKSIALLN</sequence>
<dbReference type="STRING" id="40296.A0A0A2KGN3"/>
<accession>A0A0A2KGN3</accession>
<dbReference type="EMBL" id="JQGA01001455">
    <property type="protein sequence ID" value="KGO66056.1"/>
    <property type="molecule type" value="Genomic_DNA"/>
</dbReference>
<proteinExistence type="predicted"/>
<dbReference type="HOGENOM" id="CLU_1696120_0_0_1"/>
<comment type="caution">
    <text evidence="1">The sequence shown here is derived from an EMBL/GenBank/DDBJ whole genome shotgun (WGS) entry which is preliminary data.</text>
</comment>
<keyword evidence="2" id="KW-1185">Reference proteome</keyword>
<dbReference type="Proteomes" id="UP000030104">
    <property type="component" value="Unassembled WGS sequence"/>
</dbReference>
<reference evidence="1 2" key="1">
    <citation type="journal article" date="2015" name="Mol. Plant Microbe Interact.">
        <title>Genome, transcriptome, and functional analyses of Penicillium expansum provide new insights into secondary metabolism and pathogenicity.</title>
        <authorList>
            <person name="Ballester A.R."/>
            <person name="Marcet-Houben M."/>
            <person name="Levin E."/>
            <person name="Sela N."/>
            <person name="Selma-Lazaro C."/>
            <person name="Carmona L."/>
            <person name="Wisniewski M."/>
            <person name="Droby S."/>
            <person name="Gonzalez-Candelas L."/>
            <person name="Gabaldon T."/>
        </authorList>
    </citation>
    <scope>NUCLEOTIDE SEQUENCE [LARGE SCALE GENOMIC DNA]</scope>
    <source>
        <strain evidence="1 2">PHI-1</strain>
    </source>
</reference>
<name>A0A0A2KGN3_PENIT</name>
<gene>
    <name evidence="1" type="ORF">PITC_052560</name>
</gene>
<protein>
    <submittedName>
        <fullName evidence="1">Uncharacterized protein</fullName>
    </submittedName>
</protein>
<dbReference type="OrthoDB" id="4369688at2759"/>